<feature type="compositionally biased region" description="Low complexity" evidence="1">
    <location>
        <begin position="1"/>
        <end position="20"/>
    </location>
</feature>
<dbReference type="SUPFAM" id="SSF46934">
    <property type="entry name" value="UBA-like"/>
    <property type="match status" value="1"/>
</dbReference>
<proteinExistence type="predicted"/>
<evidence type="ECO:0000256" key="1">
    <source>
        <dbReference type="SAM" id="MobiDB-lite"/>
    </source>
</evidence>
<comment type="caution">
    <text evidence="3">The sequence shown here is derived from an EMBL/GenBank/DDBJ whole genome shotgun (WGS) entry which is preliminary data.</text>
</comment>
<dbReference type="Pfam" id="PF02845">
    <property type="entry name" value="CUE"/>
    <property type="match status" value="1"/>
</dbReference>
<dbReference type="OrthoDB" id="5577209at2759"/>
<dbReference type="InterPro" id="IPR052586">
    <property type="entry name" value="ASCC2"/>
</dbReference>
<dbReference type="Proteomes" id="UP000215902">
    <property type="component" value="Unassembled WGS sequence"/>
</dbReference>
<sequence length="761" mass="84105">AAKAASQAQSQKAGKEAASADATPIDLQTRMVGGKAVPLLSGQWVSEMRCIAYTPPPPPMSSQPAEDAWQERCQYLIDDLTELLRLPHWRFWCQLLNDRSVSGVMLDSYLRLAPRWFDPDLSLFSQIVRDTLQRLHRLVFFVCLRLATHRECATSCISESAFPELHSRINLFNPPRLMDICALYWRTNQTLVSKMIANLLKRLPNLARDLTACLSGLGSKVLQDSISDLPASAIADEASSKPFDFESVVRLSDRILFSRDALETLDSLFGTIGSSSSASSASSTDVLSGAELESVLPRLYEALVPAAQEKLRLTAAARAAPLEQQRVMDTARRAAHRLHSLCLSLYHRLWLACPQAQTERAHNLLMSLSQLIHCRRFLAALESNYGIVEELRRLRDVDPELADYTVEAVTAALSELGESAKSVKQRTNGAGAAGTDAAINYDSDYDDADDSSDDDNANEDAGTAYLTGQTSGIVNSAFTADAGDTDALKVGSRPDEVQMESLVSHVQDILPGIGSGFIKECLRYYSFDPERLINALLEDSLPPVLNSLDRSLLTAPYEAAEASAASASAAAAAAATTMNDFNFSQPNRLDREALRGRIHRGKREKSAAIDELEFRQDAKMREWLDDWERRLRDTEEAEAEAEAIAQAEAARVAGIEAAIAYEDEYDDTYDGAAMAPDAAGSDDEERQLQRQPQPQQMQPAPQQQQQQQQQQRFDVRGSGKRGRGQSHQVVHNRQVKDRDKGRRANHNRRQLSDRKHAGGMF</sequence>
<evidence type="ECO:0000313" key="4">
    <source>
        <dbReference type="Proteomes" id="UP000215902"/>
    </source>
</evidence>
<dbReference type="InterPro" id="IPR009060">
    <property type="entry name" value="UBA-like_sf"/>
</dbReference>
<feature type="region of interest" description="Disordered" evidence="1">
    <location>
        <begin position="668"/>
        <end position="761"/>
    </location>
</feature>
<dbReference type="InterPro" id="IPR003892">
    <property type="entry name" value="CUE"/>
</dbReference>
<reference evidence="3 4" key="1">
    <citation type="submission" date="2017-06" db="EMBL/GenBank/DDBJ databases">
        <title>A platform for efficient transgenesis in Macrostomum lignano, a flatworm model organism for stem cell research.</title>
        <authorList>
            <person name="Berezikov E."/>
        </authorList>
    </citation>
    <scope>NUCLEOTIDE SEQUENCE [LARGE SCALE GENOMIC DNA]</scope>
    <source>
        <strain evidence="3">DV1</strain>
        <tissue evidence="3">Whole organism</tissue>
    </source>
</reference>
<feature type="domain" description="CUE" evidence="2">
    <location>
        <begin position="498"/>
        <end position="541"/>
    </location>
</feature>
<dbReference type="PANTHER" id="PTHR21494">
    <property type="entry name" value="ACTIVATING SIGNAL COINTEGRATOR 1 COMPLEX SUBUNIT 2 ASC-1 COMPLEX SUBUNIT P100"/>
    <property type="match status" value="1"/>
</dbReference>
<keyword evidence="4" id="KW-1185">Reference proteome</keyword>
<feature type="region of interest" description="Disordered" evidence="1">
    <location>
        <begin position="1"/>
        <end position="21"/>
    </location>
</feature>
<dbReference type="GO" id="GO:0043130">
    <property type="term" value="F:ubiquitin binding"/>
    <property type="evidence" value="ECO:0007669"/>
    <property type="project" value="InterPro"/>
</dbReference>
<dbReference type="STRING" id="282301.A0A267GRR4"/>
<feature type="region of interest" description="Disordered" evidence="1">
    <location>
        <begin position="441"/>
        <end position="463"/>
    </location>
</feature>
<organism evidence="3 4">
    <name type="scientific">Macrostomum lignano</name>
    <dbReference type="NCBI Taxonomy" id="282301"/>
    <lineage>
        <taxon>Eukaryota</taxon>
        <taxon>Metazoa</taxon>
        <taxon>Spiralia</taxon>
        <taxon>Lophotrochozoa</taxon>
        <taxon>Platyhelminthes</taxon>
        <taxon>Rhabditophora</taxon>
        <taxon>Macrostomorpha</taxon>
        <taxon>Macrostomida</taxon>
        <taxon>Macrostomidae</taxon>
        <taxon>Macrostomum</taxon>
    </lineage>
</organism>
<feature type="compositionally biased region" description="Basic and acidic residues" evidence="1">
    <location>
        <begin position="750"/>
        <end position="761"/>
    </location>
</feature>
<dbReference type="PANTHER" id="PTHR21494:SF0">
    <property type="entry name" value="ACTIVATING SIGNAL COINTEGRATOR 1 COMPLEX SUBUNIT 2"/>
    <property type="match status" value="1"/>
</dbReference>
<dbReference type="AlphaFoldDB" id="A0A267GRR4"/>
<evidence type="ECO:0000259" key="2">
    <source>
        <dbReference type="PROSITE" id="PS51140"/>
    </source>
</evidence>
<gene>
    <name evidence="3" type="ORF">BOX15_Mlig019245g2</name>
</gene>
<protein>
    <recommendedName>
        <fullName evidence="2">CUE domain-containing protein</fullName>
    </recommendedName>
</protein>
<dbReference type="PROSITE" id="PS51140">
    <property type="entry name" value="CUE"/>
    <property type="match status" value="1"/>
</dbReference>
<name>A0A267GRR4_9PLAT</name>
<dbReference type="InterPro" id="IPR041800">
    <property type="entry name" value="ASCC2_CUE"/>
</dbReference>
<dbReference type="SMART" id="SM00546">
    <property type="entry name" value="CUE"/>
    <property type="match status" value="1"/>
</dbReference>
<dbReference type="Gene3D" id="1.10.8.10">
    <property type="entry name" value="DNA helicase RuvA subunit, C-terminal domain"/>
    <property type="match status" value="1"/>
</dbReference>
<dbReference type="EMBL" id="NIVC01000177">
    <property type="protein sequence ID" value="PAA88715.1"/>
    <property type="molecule type" value="Genomic_DNA"/>
</dbReference>
<evidence type="ECO:0000313" key="3">
    <source>
        <dbReference type="EMBL" id="PAA88715.1"/>
    </source>
</evidence>
<feature type="compositionally biased region" description="Low complexity" evidence="1">
    <location>
        <begin position="689"/>
        <end position="711"/>
    </location>
</feature>
<feature type="non-terminal residue" evidence="3">
    <location>
        <position position="1"/>
    </location>
</feature>
<accession>A0A267GRR4</accession>
<feature type="compositionally biased region" description="Acidic residues" evidence="1">
    <location>
        <begin position="443"/>
        <end position="458"/>
    </location>
</feature>
<dbReference type="CDD" id="cd14364">
    <property type="entry name" value="CUE_ASCC2"/>
    <property type="match status" value="1"/>
</dbReference>